<gene>
    <name evidence="2" type="ORF">mPipKuh1_008530</name>
</gene>
<accession>A0A7J7VBP4</accession>
<dbReference type="Proteomes" id="UP000558488">
    <property type="component" value="Unassembled WGS sequence"/>
</dbReference>
<feature type="region of interest" description="Disordered" evidence="1">
    <location>
        <begin position="100"/>
        <end position="155"/>
    </location>
</feature>
<evidence type="ECO:0000313" key="2">
    <source>
        <dbReference type="EMBL" id="KAF6322532.1"/>
    </source>
</evidence>
<keyword evidence="3" id="KW-1185">Reference proteome</keyword>
<sequence>MAGRYESYKFPRVPVTVSANFYEKPITEPGSGGSAIAGAPATGFPCRQAAGWRRRHKATLRATGPSRNAPSARERFSPDPASLLNLELITPSPCCYSIPTGPIAGKPRKTSTRNTLPGAPGLARQGSGQTSLVRGPAAAQAHRLHPEPLSSRIQL</sequence>
<evidence type="ECO:0000256" key="1">
    <source>
        <dbReference type="SAM" id="MobiDB-lite"/>
    </source>
</evidence>
<proteinExistence type="predicted"/>
<dbReference type="AlphaFoldDB" id="A0A7J7VBP4"/>
<feature type="region of interest" description="Disordered" evidence="1">
    <location>
        <begin position="59"/>
        <end position="78"/>
    </location>
</feature>
<dbReference type="EMBL" id="JACAGB010000015">
    <property type="protein sequence ID" value="KAF6322532.1"/>
    <property type="molecule type" value="Genomic_DNA"/>
</dbReference>
<protein>
    <submittedName>
        <fullName evidence="2">Uncharacterized protein</fullName>
    </submittedName>
</protein>
<reference evidence="2 3" key="1">
    <citation type="journal article" date="2020" name="Nature">
        <title>Six reference-quality genomes reveal evolution of bat adaptations.</title>
        <authorList>
            <person name="Jebb D."/>
            <person name="Huang Z."/>
            <person name="Pippel M."/>
            <person name="Hughes G.M."/>
            <person name="Lavrichenko K."/>
            <person name="Devanna P."/>
            <person name="Winkler S."/>
            <person name="Jermiin L.S."/>
            <person name="Skirmuntt E.C."/>
            <person name="Katzourakis A."/>
            <person name="Burkitt-Gray L."/>
            <person name="Ray D.A."/>
            <person name="Sullivan K.A.M."/>
            <person name="Roscito J.G."/>
            <person name="Kirilenko B.M."/>
            <person name="Davalos L.M."/>
            <person name="Corthals A.P."/>
            <person name="Power M.L."/>
            <person name="Jones G."/>
            <person name="Ransome R.D."/>
            <person name="Dechmann D.K.N."/>
            <person name="Locatelli A.G."/>
            <person name="Puechmaille S.J."/>
            <person name="Fedrigo O."/>
            <person name="Jarvis E.D."/>
            <person name="Hiller M."/>
            <person name="Vernes S.C."/>
            <person name="Myers E.W."/>
            <person name="Teeling E.C."/>
        </authorList>
    </citation>
    <scope>NUCLEOTIDE SEQUENCE [LARGE SCALE GENOMIC DNA]</scope>
    <source>
        <strain evidence="2">MPipKuh1</strain>
        <tissue evidence="2">Flight muscle</tissue>
    </source>
</reference>
<name>A0A7J7VBP4_PIPKU</name>
<evidence type="ECO:0000313" key="3">
    <source>
        <dbReference type="Proteomes" id="UP000558488"/>
    </source>
</evidence>
<comment type="caution">
    <text evidence="2">The sequence shown here is derived from an EMBL/GenBank/DDBJ whole genome shotgun (WGS) entry which is preliminary data.</text>
</comment>
<organism evidence="2 3">
    <name type="scientific">Pipistrellus kuhlii</name>
    <name type="common">Kuhl's pipistrelle</name>
    <dbReference type="NCBI Taxonomy" id="59472"/>
    <lineage>
        <taxon>Eukaryota</taxon>
        <taxon>Metazoa</taxon>
        <taxon>Chordata</taxon>
        <taxon>Craniata</taxon>
        <taxon>Vertebrata</taxon>
        <taxon>Euteleostomi</taxon>
        <taxon>Mammalia</taxon>
        <taxon>Eutheria</taxon>
        <taxon>Laurasiatheria</taxon>
        <taxon>Chiroptera</taxon>
        <taxon>Yangochiroptera</taxon>
        <taxon>Vespertilionidae</taxon>
        <taxon>Pipistrellus</taxon>
    </lineage>
</organism>